<name>A0A1W6K0J9_9CREN</name>
<protein>
    <submittedName>
        <fullName evidence="1">Uncharacterized protein</fullName>
    </submittedName>
</protein>
<evidence type="ECO:0000313" key="2">
    <source>
        <dbReference type="Proteomes" id="UP000193404"/>
    </source>
</evidence>
<gene>
    <name evidence="1" type="ORF">B6F84_08235</name>
</gene>
<dbReference type="GeneID" id="41590898"/>
<organism evidence="1 2">
    <name type="scientific">Acidianus manzaensis</name>
    <dbReference type="NCBI Taxonomy" id="282676"/>
    <lineage>
        <taxon>Archaea</taxon>
        <taxon>Thermoproteota</taxon>
        <taxon>Thermoprotei</taxon>
        <taxon>Sulfolobales</taxon>
        <taxon>Sulfolobaceae</taxon>
        <taxon>Acidianus</taxon>
    </lineage>
</organism>
<dbReference type="Proteomes" id="UP000193404">
    <property type="component" value="Chromosome"/>
</dbReference>
<sequence length="80" mass="8929">MKSVFGTIILQSAGIFSITKNRNQAEKDLIIARKIYPDFKISLLDLSIIEDKLKVIDIDPDLADLNEGFIILVEVPDNIG</sequence>
<dbReference type="RefSeq" id="WP_148691791.1">
    <property type="nucleotide sequence ID" value="NZ_CP020477.1"/>
</dbReference>
<dbReference type="OrthoDB" id="35979at2157"/>
<reference evidence="1 2" key="1">
    <citation type="submission" date="2017-03" db="EMBL/GenBank/DDBJ databases">
        <title>Sulfur activation and transportation mechanism of thermophilic Archaea Acidianus manzaensis YN-25.</title>
        <authorList>
            <person name="Ma Y."/>
            <person name="Yang Y."/>
            <person name="Xia J."/>
        </authorList>
    </citation>
    <scope>NUCLEOTIDE SEQUENCE [LARGE SCALE GENOMIC DNA]</scope>
    <source>
        <strain evidence="1 2">YN-25</strain>
    </source>
</reference>
<dbReference type="STRING" id="282676.B6F84_08235"/>
<dbReference type="KEGG" id="aman:B6F84_08235"/>
<dbReference type="EMBL" id="CP020477">
    <property type="protein sequence ID" value="ARM76012.1"/>
    <property type="molecule type" value="Genomic_DNA"/>
</dbReference>
<dbReference type="AlphaFoldDB" id="A0A1W6K0J9"/>
<evidence type="ECO:0000313" key="1">
    <source>
        <dbReference type="EMBL" id="ARM76012.1"/>
    </source>
</evidence>
<keyword evidence="2" id="KW-1185">Reference proteome</keyword>
<proteinExistence type="predicted"/>
<accession>A0A1W6K0J9</accession>